<dbReference type="InterPro" id="IPR018551">
    <property type="entry name" value="DUF2007"/>
</dbReference>
<dbReference type="KEGG" id="pfer:IRI77_23025"/>
<gene>
    <name evidence="2" type="ORF">IRI77_23025</name>
</gene>
<dbReference type="EMBL" id="CP063849">
    <property type="protein sequence ID" value="QOY85684.1"/>
    <property type="molecule type" value="Genomic_DNA"/>
</dbReference>
<keyword evidence="3" id="KW-1185">Reference proteome</keyword>
<feature type="domain" description="DUF2007" evidence="1">
    <location>
        <begin position="32"/>
        <end position="77"/>
    </location>
</feature>
<dbReference type="Pfam" id="PF09413">
    <property type="entry name" value="DUF2007"/>
    <property type="match status" value="1"/>
</dbReference>
<dbReference type="AlphaFoldDB" id="A0A7S7NLD5"/>
<accession>A0A7S7NLD5</accession>
<protein>
    <submittedName>
        <fullName evidence="2">DUF2007 domain-containing protein</fullName>
    </submittedName>
</protein>
<name>A0A7S7NLD5_PALFE</name>
<evidence type="ECO:0000259" key="1">
    <source>
        <dbReference type="Pfam" id="PF09413"/>
    </source>
</evidence>
<dbReference type="RefSeq" id="WP_194447354.1">
    <property type="nucleotide sequence ID" value="NZ_CP063849.1"/>
</dbReference>
<dbReference type="Proteomes" id="UP000593892">
    <property type="component" value="Chromosome"/>
</dbReference>
<proteinExistence type="predicted"/>
<evidence type="ECO:0000313" key="2">
    <source>
        <dbReference type="EMBL" id="QOY85684.1"/>
    </source>
</evidence>
<reference evidence="2 3" key="1">
    <citation type="submission" date="2020-10" db="EMBL/GenBank/DDBJ databases">
        <title>Complete genome sequence of Paludibaculum fermentans P105T, a facultatively anaerobic acidobacterium capable of dissimilatory Fe(III) reduction.</title>
        <authorList>
            <person name="Dedysh S.N."/>
            <person name="Beletsky A.V."/>
            <person name="Kulichevskaya I.S."/>
            <person name="Mardanov A.V."/>
            <person name="Ravin N.V."/>
        </authorList>
    </citation>
    <scope>NUCLEOTIDE SEQUENCE [LARGE SCALE GENOMIC DNA]</scope>
    <source>
        <strain evidence="2 3">P105</strain>
    </source>
</reference>
<evidence type="ECO:0000313" key="3">
    <source>
        <dbReference type="Proteomes" id="UP000593892"/>
    </source>
</evidence>
<sequence length="85" mass="9163">MSDSSIPTPDVNLVPLTEGGLELELSEMECLSIKTLLEANDIQVVVQGASQMPNLPYEILVPANQLQDAVRVVRDAQQTGAEVTE</sequence>
<organism evidence="2 3">
    <name type="scientific">Paludibaculum fermentans</name>
    <dbReference type="NCBI Taxonomy" id="1473598"/>
    <lineage>
        <taxon>Bacteria</taxon>
        <taxon>Pseudomonadati</taxon>
        <taxon>Acidobacteriota</taxon>
        <taxon>Terriglobia</taxon>
        <taxon>Bryobacterales</taxon>
        <taxon>Bryobacteraceae</taxon>
        <taxon>Paludibaculum</taxon>
    </lineage>
</organism>